<dbReference type="SUPFAM" id="SSF81301">
    <property type="entry name" value="Nucleotidyltransferase"/>
    <property type="match status" value="1"/>
</dbReference>
<keyword evidence="3" id="KW-0808">Transferase</keyword>
<dbReference type="GO" id="GO:0016779">
    <property type="term" value="F:nucleotidyltransferase activity"/>
    <property type="evidence" value="ECO:0007669"/>
    <property type="project" value="UniProtKB-KW"/>
</dbReference>
<dbReference type="InterPro" id="IPR002934">
    <property type="entry name" value="Polymerase_NTP_transf_dom"/>
</dbReference>
<feature type="domain" description="Polymerase nucleotidyl transferase" evidence="10">
    <location>
        <begin position="24"/>
        <end position="101"/>
    </location>
</feature>
<evidence type="ECO:0000256" key="8">
    <source>
        <dbReference type="ARBA" id="ARBA00022842"/>
    </source>
</evidence>
<evidence type="ECO:0000259" key="10">
    <source>
        <dbReference type="Pfam" id="PF01909"/>
    </source>
</evidence>
<comment type="caution">
    <text evidence="11">The sequence shown here is derived from an EMBL/GenBank/DDBJ whole genome shotgun (WGS) entry which is preliminary data.</text>
</comment>
<evidence type="ECO:0000256" key="5">
    <source>
        <dbReference type="ARBA" id="ARBA00022723"/>
    </source>
</evidence>
<keyword evidence="2" id="KW-1277">Toxin-antitoxin system</keyword>
<dbReference type="Pfam" id="PF01909">
    <property type="entry name" value="NTP_transf_2"/>
    <property type="match status" value="1"/>
</dbReference>
<evidence type="ECO:0000313" key="11">
    <source>
        <dbReference type="EMBL" id="PKB29891.1"/>
    </source>
</evidence>
<evidence type="ECO:0000256" key="2">
    <source>
        <dbReference type="ARBA" id="ARBA00022649"/>
    </source>
</evidence>
<evidence type="ECO:0000256" key="3">
    <source>
        <dbReference type="ARBA" id="ARBA00022679"/>
    </source>
</evidence>
<dbReference type="Gene3D" id="3.30.460.10">
    <property type="entry name" value="Beta Polymerase, domain 2"/>
    <property type="match status" value="1"/>
</dbReference>
<accession>A0AA44UMJ2</accession>
<dbReference type="Proteomes" id="UP000232453">
    <property type="component" value="Unassembled WGS sequence"/>
</dbReference>
<dbReference type="RefSeq" id="WP_083658112.1">
    <property type="nucleotide sequence ID" value="NZ_JBEPFP010000267.1"/>
</dbReference>
<evidence type="ECO:0000313" key="12">
    <source>
        <dbReference type="Proteomes" id="UP000232453"/>
    </source>
</evidence>
<name>A0AA44UMJ2_PSEA5</name>
<keyword evidence="8" id="KW-0460">Magnesium</keyword>
<dbReference type="GO" id="GO:0005524">
    <property type="term" value="F:ATP binding"/>
    <property type="evidence" value="ECO:0007669"/>
    <property type="project" value="UniProtKB-KW"/>
</dbReference>
<proteinExistence type="inferred from homology"/>
<gene>
    <name evidence="11" type="ORF">ATL51_1541</name>
</gene>
<dbReference type="PANTHER" id="PTHR33571">
    <property type="entry name" value="SSL8005 PROTEIN"/>
    <property type="match status" value="1"/>
</dbReference>
<keyword evidence="5" id="KW-0479">Metal-binding</keyword>
<dbReference type="InterPro" id="IPR052038">
    <property type="entry name" value="Type-VII_TA_antitoxin"/>
</dbReference>
<reference evidence="11 12" key="1">
    <citation type="submission" date="2017-11" db="EMBL/GenBank/DDBJ databases">
        <title>Sequencing the genomes of 1000 actinobacteria strains.</title>
        <authorList>
            <person name="Klenk H.-P."/>
        </authorList>
    </citation>
    <scope>NUCLEOTIDE SEQUENCE [LARGE SCALE GENOMIC DNA]</scope>
    <source>
        <strain evidence="11 12">DSM 44104</strain>
    </source>
</reference>
<dbReference type="GO" id="GO:0046872">
    <property type="term" value="F:metal ion binding"/>
    <property type="evidence" value="ECO:0007669"/>
    <property type="project" value="UniProtKB-KW"/>
</dbReference>
<dbReference type="PANTHER" id="PTHR33571:SF12">
    <property type="entry name" value="BSL3053 PROTEIN"/>
    <property type="match status" value="1"/>
</dbReference>
<dbReference type="InterPro" id="IPR043519">
    <property type="entry name" value="NT_sf"/>
</dbReference>
<sequence>MTAGTHQAVTLADVSARRDYIVDVGRRHGVYNIRVFGSVARGESTPTSDLDLLVDLEPGHGYVDLVSFALAVEDSLGVLTQVATVNGLKRRVRDQVLAEAVAV</sequence>
<comment type="similarity">
    <text evidence="9">Belongs to the MntA antitoxin family.</text>
</comment>
<keyword evidence="6" id="KW-0547">Nucleotide-binding</keyword>
<protein>
    <recommendedName>
        <fullName evidence="10">Polymerase nucleotidyl transferase domain-containing protein</fullName>
    </recommendedName>
</protein>
<dbReference type="EMBL" id="PHUJ01000003">
    <property type="protein sequence ID" value="PKB29891.1"/>
    <property type="molecule type" value="Genomic_DNA"/>
</dbReference>
<organism evidence="11 12">
    <name type="scientific">Pseudonocardia alni</name>
    <name type="common">Amycolata alni</name>
    <dbReference type="NCBI Taxonomy" id="33907"/>
    <lineage>
        <taxon>Bacteria</taxon>
        <taxon>Bacillati</taxon>
        <taxon>Actinomycetota</taxon>
        <taxon>Actinomycetes</taxon>
        <taxon>Pseudonocardiales</taxon>
        <taxon>Pseudonocardiaceae</taxon>
        <taxon>Pseudonocardia</taxon>
    </lineage>
</organism>
<evidence type="ECO:0000256" key="6">
    <source>
        <dbReference type="ARBA" id="ARBA00022741"/>
    </source>
</evidence>
<evidence type="ECO:0000256" key="9">
    <source>
        <dbReference type="ARBA" id="ARBA00038276"/>
    </source>
</evidence>
<evidence type="ECO:0000256" key="1">
    <source>
        <dbReference type="ARBA" id="ARBA00001946"/>
    </source>
</evidence>
<evidence type="ECO:0000256" key="7">
    <source>
        <dbReference type="ARBA" id="ARBA00022840"/>
    </source>
</evidence>
<dbReference type="AlphaFoldDB" id="A0AA44UMJ2"/>
<evidence type="ECO:0000256" key="4">
    <source>
        <dbReference type="ARBA" id="ARBA00022695"/>
    </source>
</evidence>
<keyword evidence="4" id="KW-0548">Nucleotidyltransferase</keyword>
<dbReference type="CDD" id="cd05403">
    <property type="entry name" value="NT_KNTase_like"/>
    <property type="match status" value="1"/>
</dbReference>
<comment type="cofactor">
    <cofactor evidence="1">
        <name>Mg(2+)</name>
        <dbReference type="ChEBI" id="CHEBI:18420"/>
    </cofactor>
</comment>
<keyword evidence="7" id="KW-0067">ATP-binding</keyword>